<dbReference type="Proteomes" id="UP001326715">
    <property type="component" value="Chromosome"/>
</dbReference>
<dbReference type="EMBL" id="FPIZ01000022">
    <property type="protein sequence ID" value="SFW83141.1"/>
    <property type="molecule type" value="Genomic_DNA"/>
</dbReference>
<protein>
    <submittedName>
        <fullName evidence="3">YegP family protein</fullName>
    </submittedName>
</protein>
<dbReference type="EMBL" id="CP140154">
    <property type="protein sequence ID" value="WQG88044.1"/>
    <property type="molecule type" value="Genomic_DNA"/>
</dbReference>
<sequence length="109" mass="11981">MGKFVISKTKNGEFHFNLKAGNGEIILTSETYTQKINCEHGIESVRTNAPNDAHYDRKVATNGKHYFNLKATNGQVIGSSEMYESKQGMETGITAVKNNAPTASVEEKL</sequence>
<dbReference type="RefSeq" id="WP_072364359.1">
    <property type="nucleotide sequence ID" value="NZ_CP139972.1"/>
</dbReference>
<organism evidence="2 4">
    <name type="scientific">Chitinophaga sancti</name>
    <dbReference type="NCBI Taxonomy" id="1004"/>
    <lineage>
        <taxon>Bacteria</taxon>
        <taxon>Pseudomonadati</taxon>
        <taxon>Bacteroidota</taxon>
        <taxon>Chitinophagia</taxon>
        <taxon>Chitinophagales</taxon>
        <taxon>Chitinophagaceae</taxon>
        <taxon>Chitinophaga</taxon>
    </lineage>
</organism>
<feature type="domain" description="DUF1508" evidence="1">
    <location>
        <begin position="10"/>
        <end position="56"/>
    </location>
</feature>
<dbReference type="InterPro" id="IPR036913">
    <property type="entry name" value="YegP-like_sf"/>
</dbReference>
<dbReference type="AlphaFoldDB" id="A0A1K1SGV8"/>
<dbReference type="PANTHER" id="PTHR40606:SF1">
    <property type="entry name" value="UPF0339 PROTEIN YEGP"/>
    <property type="match status" value="1"/>
</dbReference>
<accession>A0A1K1SGV8</accession>
<reference evidence="3 5" key="2">
    <citation type="submission" date="2023-11" db="EMBL/GenBank/DDBJ databases">
        <title>MicrobeMod: A computational toolkit for identifying prokaryotic methylation and restriction-modification with nanopore sequencing.</title>
        <authorList>
            <person name="Crits-Christoph A."/>
            <person name="Kang S.C."/>
            <person name="Lee H."/>
            <person name="Ostrov N."/>
        </authorList>
    </citation>
    <scope>NUCLEOTIDE SEQUENCE [LARGE SCALE GENOMIC DNA]</scope>
    <source>
        <strain evidence="3 5">ATCC 23090</strain>
    </source>
</reference>
<evidence type="ECO:0000313" key="3">
    <source>
        <dbReference type="EMBL" id="WQG88044.1"/>
    </source>
</evidence>
<dbReference type="SUPFAM" id="SSF160113">
    <property type="entry name" value="YegP-like"/>
    <property type="match status" value="2"/>
</dbReference>
<dbReference type="OrthoDB" id="9802792at2"/>
<evidence type="ECO:0000313" key="5">
    <source>
        <dbReference type="Proteomes" id="UP001326715"/>
    </source>
</evidence>
<dbReference type="Pfam" id="PF07411">
    <property type="entry name" value="DUF1508"/>
    <property type="match status" value="2"/>
</dbReference>
<dbReference type="PANTHER" id="PTHR40606">
    <property type="match status" value="1"/>
</dbReference>
<dbReference type="Proteomes" id="UP000183788">
    <property type="component" value="Unassembled WGS sequence"/>
</dbReference>
<evidence type="ECO:0000259" key="1">
    <source>
        <dbReference type="Pfam" id="PF07411"/>
    </source>
</evidence>
<dbReference type="InterPro" id="IPR051141">
    <property type="entry name" value="UPF0339_domain"/>
</dbReference>
<dbReference type="InterPro" id="IPR010879">
    <property type="entry name" value="DUF1508"/>
</dbReference>
<dbReference type="STRING" id="1004.SAMN05661012_05350"/>
<dbReference type="Gene3D" id="2.30.29.80">
    <property type="match status" value="1"/>
</dbReference>
<evidence type="ECO:0000313" key="4">
    <source>
        <dbReference type="Proteomes" id="UP000183788"/>
    </source>
</evidence>
<gene>
    <name evidence="2" type="ORF">SAMN05661012_05350</name>
    <name evidence="3" type="ORF">SR876_24255</name>
</gene>
<evidence type="ECO:0000313" key="2">
    <source>
        <dbReference type="EMBL" id="SFW83141.1"/>
    </source>
</evidence>
<proteinExistence type="predicted"/>
<keyword evidence="5" id="KW-1185">Reference proteome</keyword>
<feature type="domain" description="DUF1508" evidence="1">
    <location>
        <begin position="61"/>
        <end position="107"/>
    </location>
</feature>
<name>A0A1K1SGV8_9BACT</name>
<reference evidence="2 4" key="1">
    <citation type="submission" date="2016-11" db="EMBL/GenBank/DDBJ databases">
        <authorList>
            <person name="Jaros S."/>
            <person name="Januszkiewicz K."/>
            <person name="Wedrychowicz H."/>
        </authorList>
    </citation>
    <scope>NUCLEOTIDE SEQUENCE [LARGE SCALE GENOMIC DNA]</scope>
    <source>
        <strain evidence="2 4">DSM 784</strain>
    </source>
</reference>